<evidence type="ECO:0000256" key="6">
    <source>
        <dbReference type="SAM" id="Coils"/>
    </source>
</evidence>
<feature type="domain" description="DHHA1" evidence="8">
    <location>
        <begin position="356"/>
        <end position="452"/>
    </location>
</feature>
<dbReference type="PANTHER" id="PTHR30255:SF2">
    <property type="entry name" value="SINGLE-STRANDED-DNA-SPECIFIC EXONUCLEASE RECJ"/>
    <property type="match status" value="1"/>
</dbReference>
<proteinExistence type="inferred from homology"/>
<evidence type="ECO:0000313" key="10">
    <source>
        <dbReference type="EMBL" id="RBP51537.1"/>
    </source>
</evidence>
<evidence type="ECO:0000256" key="3">
    <source>
        <dbReference type="ARBA" id="ARBA00022722"/>
    </source>
</evidence>
<evidence type="ECO:0000259" key="9">
    <source>
        <dbReference type="Pfam" id="PF17768"/>
    </source>
</evidence>
<dbReference type="RefSeq" id="WP_211316955.1">
    <property type="nucleotide sequence ID" value="NZ_QNRT01000002.1"/>
</dbReference>
<dbReference type="GO" id="GO:0006310">
    <property type="term" value="P:DNA recombination"/>
    <property type="evidence" value="ECO:0007669"/>
    <property type="project" value="InterPro"/>
</dbReference>
<gene>
    <name evidence="10" type="ORF">DFR28_102967</name>
</gene>
<dbReference type="Gene3D" id="3.90.1640.30">
    <property type="match status" value="1"/>
</dbReference>
<evidence type="ECO:0000256" key="4">
    <source>
        <dbReference type="ARBA" id="ARBA00022801"/>
    </source>
</evidence>
<dbReference type="InterPro" id="IPR041122">
    <property type="entry name" value="RecJ_OB"/>
</dbReference>
<keyword evidence="11" id="KW-1185">Reference proteome</keyword>
<dbReference type="InterPro" id="IPR003156">
    <property type="entry name" value="DHHA1_dom"/>
</dbReference>
<evidence type="ECO:0000256" key="5">
    <source>
        <dbReference type="ARBA" id="ARBA00022839"/>
    </source>
</evidence>
<dbReference type="SUPFAM" id="SSF64182">
    <property type="entry name" value="DHH phosphoesterases"/>
    <property type="match status" value="1"/>
</dbReference>
<dbReference type="InterPro" id="IPR001667">
    <property type="entry name" value="DDH_dom"/>
</dbReference>
<evidence type="ECO:0000256" key="2">
    <source>
        <dbReference type="ARBA" id="ARBA00019841"/>
    </source>
</evidence>
<comment type="similarity">
    <text evidence="1">Belongs to the RecJ family.</text>
</comment>
<dbReference type="GO" id="GO:0006281">
    <property type="term" value="P:DNA repair"/>
    <property type="evidence" value="ECO:0007669"/>
    <property type="project" value="InterPro"/>
</dbReference>
<dbReference type="Gene3D" id="3.10.310.30">
    <property type="match status" value="1"/>
</dbReference>
<evidence type="ECO:0000259" key="7">
    <source>
        <dbReference type="Pfam" id="PF01368"/>
    </source>
</evidence>
<dbReference type="FunFam" id="3.90.1640.30:FF:000001">
    <property type="entry name" value="Single-stranded-DNA-specific exonuclease RecJ"/>
    <property type="match status" value="1"/>
</dbReference>
<dbReference type="InterPro" id="IPR038763">
    <property type="entry name" value="DHH_sf"/>
</dbReference>
<dbReference type="EMBL" id="QNRT01000002">
    <property type="protein sequence ID" value="RBP51537.1"/>
    <property type="molecule type" value="Genomic_DNA"/>
</dbReference>
<keyword evidence="4" id="KW-0378">Hydrolase</keyword>
<dbReference type="InParanoid" id="A0A395JP26"/>
<reference evidence="10 11" key="1">
    <citation type="submission" date="2018-06" db="EMBL/GenBank/DDBJ databases">
        <title>Genomic Encyclopedia of Type Strains, Phase IV (KMG-IV): sequencing the most valuable type-strain genomes for metagenomic binning, comparative biology and taxonomic classification.</title>
        <authorList>
            <person name="Goeker M."/>
        </authorList>
    </citation>
    <scope>NUCLEOTIDE SEQUENCE [LARGE SCALE GENOMIC DNA]</scope>
    <source>
        <strain evidence="10 11">DSM 24032</strain>
    </source>
</reference>
<organism evidence="10 11">
    <name type="scientific">Arenicella xantha</name>
    <dbReference type="NCBI Taxonomy" id="644221"/>
    <lineage>
        <taxon>Bacteria</taxon>
        <taxon>Pseudomonadati</taxon>
        <taxon>Pseudomonadota</taxon>
        <taxon>Gammaproteobacteria</taxon>
        <taxon>Arenicellales</taxon>
        <taxon>Arenicellaceae</taxon>
        <taxon>Arenicella</taxon>
    </lineage>
</organism>
<name>A0A395JP26_9GAMM</name>
<comment type="caution">
    <text evidence="10">The sequence shown here is derived from an EMBL/GenBank/DDBJ whole genome shotgun (WGS) entry which is preliminary data.</text>
</comment>
<dbReference type="PANTHER" id="PTHR30255">
    <property type="entry name" value="SINGLE-STRANDED-DNA-SPECIFIC EXONUCLEASE RECJ"/>
    <property type="match status" value="1"/>
</dbReference>
<dbReference type="GO" id="GO:0003676">
    <property type="term" value="F:nucleic acid binding"/>
    <property type="evidence" value="ECO:0007669"/>
    <property type="project" value="InterPro"/>
</dbReference>
<dbReference type="FunCoup" id="A0A395JP26">
    <property type="interactions" value="402"/>
</dbReference>
<protein>
    <recommendedName>
        <fullName evidence="2">Single-stranded-DNA-specific exonuclease RecJ</fullName>
    </recommendedName>
</protein>
<sequence length="574" mass="62147">MTDIQIQARTTSQASPLTGVSRVLSQVLNNRGVTSDAALEHSLKRLLPPNGLTNIEQAGVLLAEAVMAGANVVIVGDFDADGATSCALAVRCLRAFGLQNVSYLVPNRFEFGYGLSPEIVGVAAMRQPDIIVTVDNGISSVSGVHAAQALGMSVLITDHHLPGEEIPTADVIVNPNLPGDRFASKNLAGVGVIFYVMLAVRVQLRKQGWFQSEGVAETNMSQFLDLVALGTVADVVPLDANNRILVQQGMQRIRQGQGCAGIQALLTVGKRNAARLSSSDLGFAVGPRLNAAGRLDDMSVGIECLLTDDPDKAMALALQLDELNKERRNVEQSMQQDALAVVEKIELDDTAETPPIFVLSDATWHQGVVGLVASRIKERTKRPVLALAPSDADGEWKGSARSVEGVHIRDLLARVDALHPNLILKFGGHAMAAGLSVRERDLARFKRVLHDVALEMTANHDWSQIVWTDGALQSDEFNLELADQLRTISPWGQGFPEPVFEGEFKVVDSRVVGETHAKLVLQPVGGEQQVDAIFFGYLDTHAELPSGTIRAVYRLDINEFRERLSLQLMLQHIE</sequence>
<keyword evidence="5 10" id="KW-0269">Exonuclease</keyword>
<dbReference type="Pfam" id="PF01368">
    <property type="entry name" value="DHH"/>
    <property type="match status" value="1"/>
</dbReference>
<dbReference type="NCBIfam" id="TIGR00644">
    <property type="entry name" value="recJ"/>
    <property type="match status" value="1"/>
</dbReference>
<feature type="domain" description="RecJ OB" evidence="9">
    <location>
        <begin position="468"/>
        <end position="572"/>
    </location>
</feature>
<evidence type="ECO:0000313" key="11">
    <source>
        <dbReference type="Proteomes" id="UP000253083"/>
    </source>
</evidence>
<dbReference type="Pfam" id="PF17768">
    <property type="entry name" value="RecJ_OB"/>
    <property type="match status" value="1"/>
</dbReference>
<dbReference type="GO" id="GO:0008409">
    <property type="term" value="F:5'-3' exonuclease activity"/>
    <property type="evidence" value="ECO:0007669"/>
    <property type="project" value="InterPro"/>
</dbReference>
<dbReference type="InterPro" id="IPR004610">
    <property type="entry name" value="RecJ"/>
</dbReference>
<evidence type="ECO:0000256" key="1">
    <source>
        <dbReference type="ARBA" id="ARBA00005915"/>
    </source>
</evidence>
<feature type="domain" description="DDH" evidence="7">
    <location>
        <begin position="71"/>
        <end position="231"/>
    </location>
</feature>
<dbReference type="InterPro" id="IPR051673">
    <property type="entry name" value="SSDNA_exonuclease_RecJ"/>
</dbReference>
<dbReference type="Pfam" id="PF02272">
    <property type="entry name" value="DHHA1"/>
    <property type="match status" value="1"/>
</dbReference>
<dbReference type="AlphaFoldDB" id="A0A395JP26"/>
<dbReference type="Proteomes" id="UP000253083">
    <property type="component" value="Unassembled WGS sequence"/>
</dbReference>
<keyword evidence="6" id="KW-0175">Coiled coil</keyword>
<evidence type="ECO:0000259" key="8">
    <source>
        <dbReference type="Pfam" id="PF02272"/>
    </source>
</evidence>
<feature type="coiled-coil region" evidence="6">
    <location>
        <begin position="313"/>
        <end position="340"/>
    </location>
</feature>
<accession>A0A395JP26</accession>
<keyword evidence="3" id="KW-0540">Nuclease</keyword>